<protein>
    <recommendedName>
        <fullName evidence="4 11">Lipid-A-disaccharide synthase</fullName>
        <ecNumber evidence="3 11">2.4.1.182</ecNumber>
    </recommendedName>
</protein>
<dbReference type="Pfam" id="PF02684">
    <property type="entry name" value="LpxB"/>
    <property type="match status" value="1"/>
</dbReference>
<evidence type="ECO:0000256" key="9">
    <source>
        <dbReference type="ARBA" id="ARBA00023098"/>
    </source>
</evidence>
<dbReference type="GO" id="GO:0005543">
    <property type="term" value="F:phospholipid binding"/>
    <property type="evidence" value="ECO:0007669"/>
    <property type="project" value="TreeGrafter"/>
</dbReference>
<keyword evidence="6 11" id="KW-0441">Lipid A biosynthesis</keyword>
<evidence type="ECO:0000256" key="10">
    <source>
        <dbReference type="ARBA" id="ARBA00048975"/>
    </source>
</evidence>
<dbReference type="GO" id="GO:0009245">
    <property type="term" value="P:lipid A biosynthetic process"/>
    <property type="evidence" value="ECO:0007669"/>
    <property type="project" value="UniProtKB-UniRule"/>
</dbReference>
<evidence type="ECO:0000256" key="8">
    <source>
        <dbReference type="ARBA" id="ARBA00022679"/>
    </source>
</evidence>
<evidence type="ECO:0000256" key="2">
    <source>
        <dbReference type="ARBA" id="ARBA00007868"/>
    </source>
</evidence>
<keyword evidence="9 11" id="KW-0443">Lipid metabolism</keyword>
<dbReference type="PANTHER" id="PTHR30372">
    <property type="entry name" value="LIPID-A-DISACCHARIDE SYNTHASE"/>
    <property type="match status" value="1"/>
</dbReference>
<evidence type="ECO:0000256" key="11">
    <source>
        <dbReference type="HAMAP-Rule" id="MF_00392"/>
    </source>
</evidence>
<comment type="function">
    <text evidence="1 11">Condensation of UDP-2,3-diacylglucosamine and 2,3-diacylglucosamine-1-phosphate to form lipid A disaccharide, a precursor of lipid A, a phosphorylated glycolipid that anchors the lipopolysaccharide to the outer membrane of the cell.</text>
</comment>
<proteinExistence type="inferred from homology"/>
<dbReference type="UniPathway" id="UPA00973"/>
<dbReference type="GO" id="GO:0008915">
    <property type="term" value="F:lipid-A-disaccharide synthase activity"/>
    <property type="evidence" value="ECO:0007669"/>
    <property type="project" value="UniProtKB-UniRule"/>
</dbReference>
<comment type="similarity">
    <text evidence="2 11">Belongs to the LpxB family.</text>
</comment>
<keyword evidence="8 11" id="KW-0808">Transferase</keyword>
<evidence type="ECO:0000256" key="3">
    <source>
        <dbReference type="ARBA" id="ARBA00012687"/>
    </source>
</evidence>
<evidence type="ECO:0000256" key="1">
    <source>
        <dbReference type="ARBA" id="ARBA00002056"/>
    </source>
</evidence>
<keyword evidence="5 11" id="KW-0444">Lipid biosynthesis</keyword>
<dbReference type="EC" id="2.4.1.182" evidence="3 11"/>
<dbReference type="InterPro" id="IPR003835">
    <property type="entry name" value="Glyco_trans_19"/>
</dbReference>
<keyword evidence="7 11" id="KW-0328">Glycosyltransferase</keyword>
<reference evidence="12" key="1">
    <citation type="journal article" date="2020" name="mSystems">
        <title>Genome- and Community-Level Interaction Insights into Carbon Utilization and Element Cycling Functions of Hydrothermarchaeota in Hydrothermal Sediment.</title>
        <authorList>
            <person name="Zhou Z."/>
            <person name="Liu Y."/>
            <person name="Xu W."/>
            <person name="Pan J."/>
            <person name="Luo Z.H."/>
            <person name="Li M."/>
        </authorList>
    </citation>
    <scope>NUCLEOTIDE SEQUENCE [LARGE SCALE GENOMIC DNA]</scope>
    <source>
        <strain evidence="12">HyVt-458</strain>
    </source>
</reference>
<dbReference type="Gene3D" id="3.40.50.2000">
    <property type="entry name" value="Glycogen Phosphorylase B"/>
    <property type="match status" value="1"/>
</dbReference>
<dbReference type="EMBL" id="DRLF01000378">
    <property type="protein sequence ID" value="HEC07365.1"/>
    <property type="molecule type" value="Genomic_DNA"/>
</dbReference>
<evidence type="ECO:0000256" key="4">
    <source>
        <dbReference type="ARBA" id="ARBA00020902"/>
    </source>
</evidence>
<dbReference type="PANTHER" id="PTHR30372:SF4">
    <property type="entry name" value="LIPID-A-DISACCHARIDE SYNTHASE, MITOCHONDRIAL-RELATED"/>
    <property type="match status" value="1"/>
</dbReference>
<evidence type="ECO:0000256" key="6">
    <source>
        <dbReference type="ARBA" id="ARBA00022556"/>
    </source>
</evidence>
<comment type="caution">
    <text evidence="12">The sequence shown here is derived from an EMBL/GenBank/DDBJ whole genome shotgun (WGS) entry which is preliminary data.</text>
</comment>
<dbReference type="SUPFAM" id="SSF53756">
    <property type="entry name" value="UDP-Glycosyltransferase/glycogen phosphorylase"/>
    <property type="match status" value="1"/>
</dbReference>
<dbReference type="AlphaFoldDB" id="A0A831RY49"/>
<dbReference type="Proteomes" id="UP000886339">
    <property type="component" value="Unassembled WGS sequence"/>
</dbReference>
<evidence type="ECO:0000256" key="7">
    <source>
        <dbReference type="ARBA" id="ARBA00022676"/>
    </source>
</evidence>
<dbReference type="GO" id="GO:0016020">
    <property type="term" value="C:membrane"/>
    <property type="evidence" value="ECO:0007669"/>
    <property type="project" value="GOC"/>
</dbReference>
<name>A0A831RY49_9GAMM</name>
<comment type="catalytic activity">
    <reaction evidence="10 11">
        <text>a lipid X + a UDP-2-N,3-O-bis[(3R)-3-hydroxyacyl]-alpha-D-glucosamine = a lipid A disaccharide + UDP + H(+)</text>
        <dbReference type="Rhea" id="RHEA:67828"/>
        <dbReference type="ChEBI" id="CHEBI:15378"/>
        <dbReference type="ChEBI" id="CHEBI:58223"/>
        <dbReference type="ChEBI" id="CHEBI:137748"/>
        <dbReference type="ChEBI" id="CHEBI:176338"/>
        <dbReference type="ChEBI" id="CHEBI:176343"/>
        <dbReference type="EC" id="2.4.1.182"/>
    </reaction>
</comment>
<sequence>MRIGIVAAEPSGDQLAAGLMRELQKQHPQVIFEGIGGPQMTALGLQGWFPMERLSVMGLVEVLGRLPELLKIRKTLIRRWKRQPPDLFIGVDAPDFNLKLETALKTGGVPTVHYVSPTVWAWRQKRIHKIRAAADLVLSIFPFEQDFLARHGVPCTYVGHPLAHRYPLQPDKKTAREQLGLSPDVPVLALLPGSRGGEVQRLARPFLQTAAACARRLDGLKVVSPLATDRTEAAFRQACEEFTPELDIMLTRNNTAQVLTAADVVLVASGTATFEALLCKRPMVVGYKVNPLTYRIIMGLGMLRIEHVAMANLLSEAPLAPEFIQQACEPEKLLPAVLNFFGDAPLVQGIVREYTRTHESLIMETDTLAAGAVLNLWRERSND</sequence>
<gene>
    <name evidence="11" type="primary">lpxB</name>
    <name evidence="12" type="ORF">ENJ12_10960</name>
</gene>
<evidence type="ECO:0000256" key="5">
    <source>
        <dbReference type="ARBA" id="ARBA00022516"/>
    </source>
</evidence>
<evidence type="ECO:0000313" key="12">
    <source>
        <dbReference type="EMBL" id="HEC07365.1"/>
    </source>
</evidence>
<comment type="pathway">
    <text evidence="11">Bacterial outer membrane biogenesis; LPS lipid A biosynthesis.</text>
</comment>
<dbReference type="HAMAP" id="MF_00392">
    <property type="entry name" value="LpxB"/>
    <property type="match status" value="1"/>
</dbReference>
<organism evidence="12">
    <name type="scientific">Thiolapillus brandeum</name>
    <dbReference type="NCBI Taxonomy" id="1076588"/>
    <lineage>
        <taxon>Bacteria</taxon>
        <taxon>Pseudomonadati</taxon>
        <taxon>Pseudomonadota</taxon>
        <taxon>Gammaproteobacteria</taxon>
        <taxon>Chromatiales</taxon>
        <taxon>Sedimenticolaceae</taxon>
        <taxon>Thiolapillus</taxon>
    </lineage>
</organism>
<dbReference type="NCBIfam" id="TIGR00215">
    <property type="entry name" value="lpxB"/>
    <property type="match status" value="1"/>
</dbReference>
<accession>A0A831RY49</accession>